<reference evidence="1" key="1">
    <citation type="journal article" date="2015" name="Proc. Natl. Acad. Sci. U.S.A.">
        <title>Networks of energetic and metabolic interactions define dynamics in microbial communities.</title>
        <authorList>
            <person name="Embree M."/>
            <person name="Liu J.K."/>
            <person name="Al-Bassam M.M."/>
            <person name="Zengler K."/>
        </authorList>
    </citation>
    <scope>NUCLEOTIDE SEQUENCE</scope>
</reference>
<gene>
    <name evidence="1" type="ORF">ASZ90_011506</name>
</gene>
<accession>A0A0W8FD13</accession>
<proteinExistence type="predicted"/>
<name>A0A0W8FD13_9ZZZZ</name>
<protein>
    <submittedName>
        <fullName evidence="1">Uncharacterized protein</fullName>
    </submittedName>
</protein>
<organism evidence="1">
    <name type="scientific">hydrocarbon metagenome</name>
    <dbReference type="NCBI Taxonomy" id="938273"/>
    <lineage>
        <taxon>unclassified sequences</taxon>
        <taxon>metagenomes</taxon>
        <taxon>ecological metagenomes</taxon>
    </lineage>
</organism>
<dbReference type="EMBL" id="LNQE01001362">
    <property type="protein sequence ID" value="KUG18779.1"/>
    <property type="molecule type" value="Genomic_DNA"/>
</dbReference>
<sequence>MILKAQILKKLRRHGYWGGRHTAYDDLTKGIPKHLRGQAKDAAEELIIGEFLLPKQTGYGLHVSLNPQKKADIDNLIRDVLKE</sequence>
<evidence type="ECO:0000313" key="1">
    <source>
        <dbReference type="EMBL" id="KUG18779.1"/>
    </source>
</evidence>
<comment type="caution">
    <text evidence="1">The sequence shown here is derived from an EMBL/GenBank/DDBJ whole genome shotgun (WGS) entry which is preliminary data.</text>
</comment>
<dbReference type="AlphaFoldDB" id="A0A0W8FD13"/>